<evidence type="ECO:0000259" key="1">
    <source>
        <dbReference type="Pfam" id="PF15916"/>
    </source>
</evidence>
<dbReference type="EMBL" id="PGCJ01000520">
    <property type="protein sequence ID" value="PLW26824.1"/>
    <property type="molecule type" value="Genomic_DNA"/>
</dbReference>
<dbReference type="Proteomes" id="UP000235388">
    <property type="component" value="Unassembled WGS sequence"/>
</dbReference>
<dbReference type="STRING" id="200324.A0A2N5TN07"/>
<evidence type="ECO:0000313" key="2">
    <source>
        <dbReference type="EMBL" id="PLW26824.1"/>
    </source>
</evidence>
<dbReference type="Gene3D" id="3.30.750.160">
    <property type="match status" value="1"/>
</dbReference>
<dbReference type="SUPFAM" id="SSF55811">
    <property type="entry name" value="Nudix"/>
    <property type="match status" value="1"/>
</dbReference>
<accession>A0A2N5TN07</accession>
<reference evidence="2 3" key="1">
    <citation type="submission" date="2017-11" db="EMBL/GenBank/DDBJ databases">
        <title>De novo assembly and phasing of dikaryotic genomes from two isolates of Puccinia coronata f. sp. avenae, the causal agent of oat crown rust.</title>
        <authorList>
            <person name="Miller M.E."/>
            <person name="Zhang Y."/>
            <person name="Omidvar V."/>
            <person name="Sperschneider J."/>
            <person name="Schwessinger B."/>
            <person name="Raley C."/>
            <person name="Palmer J.M."/>
            <person name="Garnica D."/>
            <person name="Upadhyaya N."/>
            <person name="Rathjen J."/>
            <person name="Taylor J.M."/>
            <person name="Park R.F."/>
            <person name="Dodds P.N."/>
            <person name="Hirsch C.D."/>
            <person name="Kianian S.F."/>
            <person name="Figueroa M."/>
        </authorList>
    </citation>
    <scope>NUCLEOTIDE SEQUENCE [LARGE SCALE GENOMIC DNA]</scope>
    <source>
        <strain evidence="2">12NC29</strain>
    </source>
</reference>
<protein>
    <recommendedName>
        <fullName evidence="1">DUF4743 domain-containing protein</fullName>
    </recommendedName>
</protein>
<dbReference type="InterPro" id="IPR031804">
    <property type="entry name" value="DUF4743"/>
</dbReference>
<comment type="caution">
    <text evidence="2">The sequence shown here is derived from an EMBL/GenBank/DDBJ whole genome shotgun (WGS) entry which is preliminary data.</text>
</comment>
<keyword evidence="3" id="KW-1185">Reference proteome</keyword>
<dbReference type="OrthoDB" id="10261522at2759"/>
<dbReference type="Pfam" id="PF15916">
    <property type="entry name" value="DUF4743"/>
    <property type="match status" value="1"/>
</dbReference>
<organism evidence="2 3">
    <name type="scientific">Puccinia coronata f. sp. avenae</name>
    <dbReference type="NCBI Taxonomy" id="200324"/>
    <lineage>
        <taxon>Eukaryota</taxon>
        <taxon>Fungi</taxon>
        <taxon>Dikarya</taxon>
        <taxon>Basidiomycota</taxon>
        <taxon>Pucciniomycotina</taxon>
        <taxon>Pucciniomycetes</taxon>
        <taxon>Pucciniales</taxon>
        <taxon>Pucciniaceae</taxon>
        <taxon>Puccinia</taxon>
    </lineage>
</organism>
<dbReference type="InterPro" id="IPR015797">
    <property type="entry name" value="NUDIX_hydrolase-like_dom_sf"/>
</dbReference>
<dbReference type="Gene3D" id="3.90.79.10">
    <property type="entry name" value="Nucleoside Triphosphate Pyrophosphohydrolase"/>
    <property type="match status" value="1"/>
</dbReference>
<gene>
    <name evidence="2" type="ORF">PCANC_23287</name>
</gene>
<dbReference type="AlphaFoldDB" id="A0A2N5TN07"/>
<evidence type="ECO:0000313" key="3">
    <source>
        <dbReference type="Proteomes" id="UP000235388"/>
    </source>
</evidence>
<name>A0A2N5TN07_9BASI</name>
<feature type="domain" description="DUF4743" evidence="1">
    <location>
        <begin position="139"/>
        <end position="201"/>
    </location>
</feature>
<proteinExistence type="predicted"/>
<sequence>MSFLPVLKTCHNHPTISESSPQTLHAETLVPFYLHLPKKLSGLFLSTLSPPLSVKHVIHQETPSSPPKFNQQPSTIQFNHTYQPIGFLRPPIVEALVQDNQHMKQIQKQTCWKLFYLENEEGSLPVKVSFEDWINQSEDWLEACSKQLQRLIRGWKENGLFLDQLAGWRNEEYSVYGPKDQTQCSKLAFRIERSAVGLFGVLSFGVHLTAYIKKEGNFFFWVPRRSATKATWPSKLDNTVAGGISSGETAFETISTGMGTA</sequence>